<evidence type="ECO:0000313" key="1">
    <source>
        <dbReference type="EMBL" id="PKQ75393.1"/>
    </source>
</evidence>
<organism evidence="1 2">
    <name type="scientific">Aeromonas sobria</name>
    <dbReference type="NCBI Taxonomy" id="646"/>
    <lineage>
        <taxon>Bacteria</taxon>
        <taxon>Pseudomonadati</taxon>
        <taxon>Pseudomonadota</taxon>
        <taxon>Gammaproteobacteria</taxon>
        <taxon>Aeromonadales</taxon>
        <taxon>Aeromonadaceae</taxon>
        <taxon>Aeromonas</taxon>
    </lineage>
</organism>
<evidence type="ECO:0000313" key="2">
    <source>
        <dbReference type="Proteomes" id="UP000233467"/>
    </source>
</evidence>
<name>A0A2N3IU12_AERSO</name>
<proteinExistence type="predicted"/>
<gene>
    <name evidence="1" type="ORF">CJP16_14860</name>
</gene>
<comment type="caution">
    <text evidence="1">The sequence shown here is derived from an EMBL/GenBank/DDBJ whole genome shotgun (WGS) entry which is preliminary data.</text>
</comment>
<accession>A0A2N3IU12</accession>
<dbReference type="EMBL" id="NQMM01000041">
    <property type="protein sequence ID" value="PKQ75393.1"/>
    <property type="molecule type" value="Genomic_DNA"/>
</dbReference>
<reference evidence="1 2" key="1">
    <citation type="journal article" date="2017" name="Front. Microbiol.">
        <title>Strong Genomic and Phenotypic Heterogeneity in the Aeromonas sobria Species Complex.</title>
        <authorList>
            <person name="Gauthier J."/>
            <person name="Vincent A.T."/>
            <person name="Charette S.J."/>
            <person name="Derome N."/>
        </authorList>
    </citation>
    <scope>NUCLEOTIDE SEQUENCE [LARGE SCALE GENOMIC DNA]</scope>
    <source>
        <strain evidence="1 2">TM18</strain>
    </source>
</reference>
<dbReference type="Proteomes" id="UP000233467">
    <property type="component" value="Unassembled WGS sequence"/>
</dbReference>
<keyword evidence="2" id="KW-1185">Reference proteome</keyword>
<sequence length="123" mass="13910">MFMRLIPLKKALKNALEIGLVWAVSVESPSPGHCACLNSRFHHRSICRIIKKPAGVSGLFIWVLNLLSDYRYSNDHTPACQGVCHHQLAFRVIVVCMIKSCKKMFAMKCLQKTIKPRPSQVAF</sequence>
<protein>
    <submittedName>
        <fullName evidence="1">Uncharacterized protein</fullName>
    </submittedName>
</protein>
<dbReference type="AlphaFoldDB" id="A0A2N3IU12"/>